<feature type="transmembrane region" description="Helical" evidence="8">
    <location>
        <begin position="304"/>
        <end position="325"/>
    </location>
</feature>
<dbReference type="GO" id="GO:0000030">
    <property type="term" value="F:mannosyltransferase activity"/>
    <property type="evidence" value="ECO:0007669"/>
    <property type="project" value="InterPro"/>
</dbReference>
<keyword evidence="2" id="KW-1003">Cell membrane</keyword>
<evidence type="ECO:0000256" key="4">
    <source>
        <dbReference type="ARBA" id="ARBA00022679"/>
    </source>
</evidence>
<evidence type="ECO:0000256" key="7">
    <source>
        <dbReference type="ARBA" id="ARBA00023136"/>
    </source>
</evidence>
<feature type="transmembrane region" description="Helical" evidence="8">
    <location>
        <begin position="133"/>
        <end position="152"/>
    </location>
</feature>
<proteinExistence type="predicted"/>
<dbReference type="Pfam" id="PF02366">
    <property type="entry name" value="PMT"/>
    <property type="match status" value="1"/>
</dbReference>
<evidence type="ECO:0000256" key="3">
    <source>
        <dbReference type="ARBA" id="ARBA00022676"/>
    </source>
</evidence>
<dbReference type="GO" id="GO:0005886">
    <property type="term" value="C:plasma membrane"/>
    <property type="evidence" value="ECO:0007669"/>
    <property type="project" value="UniProtKB-SubCell"/>
</dbReference>
<evidence type="ECO:0000313" key="11">
    <source>
        <dbReference type="Proteomes" id="UP000177354"/>
    </source>
</evidence>
<dbReference type="EMBL" id="MFJF01000010">
    <property type="protein sequence ID" value="OGG07188.1"/>
    <property type="molecule type" value="Genomic_DNA"/>
</dbReference>
<evidence type="ECO:0000313" key="10">
    <source>
        <dbReference type="EMBL" id="OGG07188.1"/>
    </source>
</evidence>
<protein>
    <recommendedName>
        <fullName evidence="9">ArnT-like N-terminal domain-containing protein</fullName>
    </recommendedName>
</protein>
<reference evidence="10 11" key="1">
    <citation type="journal article" date="2016" name="Nat. Commun.">
        <title>Thousands of microbial genomes shed light on interconnected biogeochemical processes in an aquifer system.</title>
        <authorList>
            <person name="Anantharaman K."/>
            <person name="Brown C.T."/>
            <person name="Hug L.A."/>
            <person name="Sharon I."/>
            <person name="Castelle C.J."/>
            <person name="Probst A.J."/>
            <person name="Thomas B.C."/>
            <person name="Singh A."/>
            <person name="Wilkins M.J."/>
            <person name="Karaoz U."/>
            <person name="Brodie E.L."/>
            <person name="Williams K.H."/>
            <person name="Hubbard S.S."/>
            <person name="Banfield J.F."/>
        </authorList>
    </citation>
    <scope>NUCLEOTIDE SEQUENCE [LARGE SCALE GENOMIC DNA]</scope>
</reference>
<accession>A0A1F5Z403</accession>
<keyword evidence="3" id="KW-0328">Glycosyltransferase</keyword>
<keyword evidence="6 8" id="KW-1133">Transmembrane helix</keyword>
<keyword evidence="5 8" id="KW-0812">Transmembrane</keyword>
<dbReference type="AlphaFoldDB" id="A0A1F5Z403"/>
<feature type="transmembrane region" description="Helical" evidence="8">
    <location>
        <begin position="230"/>
        <end position="250"/>
    </location>
</feature>
<comment type="subcellular location">
    <subcellularLocation>
        <location evidence="1">Cell membrane</location>
        <topology evidence="1">Multi-pass membrane protein</topology>
    </subcellularLocation>
</comment>
<keyword evidence="7 8" id="KW-0472">Membrane</keyword>
<feature type="transmembrane region" description="Helical" evidence="8">
    <location>
        <begin position="369"/>
        <end position="389"/>
    </location>
</feature>
<feature type="transmembrane region" description="Helical" evidence="8">
    <location>
        <begin position="101"/>
        <end position="121"/>
    </location>
</feature>
<evidence type="ECO:0000256" key="5">
    <source>
        <dbReference type="ARBA" id="ARBA00022692"/>
    </source>
</evidence>
<dbReference type="Proteomes" id="UP000177354">
    <property type="component" value="Unassembled WGS sequence"/>
</dbReference>
<dbReference type="InterPro" id="IPR050297">
    <property type="entry name" value="LipidA_mod_glycosyltrf_83"/>
</dbReference>
<feature type="transmembrane region" description="Helical" evidence="8">
    <location>
        <begin position="7"/>
        <end position="25"/>
    </location>
</feature>
<dbReference type="PANTHER" id="PTHR33908">
    <property type="entry name" value="MANNOSYLTRANSFERASE YKCB-RELATED"/>
    <property type="match status" value="1"/>
</dbReference>
<sequence length="623" mass="72592">MIGKINLLLFFCILILASIFRFYGINWDQDQHFHPDERFLTMVSGAISWPENLWQYLDTKSSPLNPQNRGYNFFVYGSFPVFFTKMIAEGLNKADYTNLTLTGRFLSALMDTLTVIVVFFIAKRINKSRFFPYLAMFFYGSMVLPIQLSHYYAVDSYLTFYTAFSFLLLTVLLSLSGKNPQNSKIFTLIVLLLGISLGLSVSSKISALLFLPVIALGLFRIFLRSKNLSLVILVLTLISVSAYLTVRLSYPYLFSDSKIISFSLNPKIIDNWKQLKSFDNPDSYFPPSIQWIKTRPYLFPLKNIMLWGLGLPLGITALAAVIYFLKEFTWQVYKRKFTFWEKQNVFSLFLALLWVLILFGYQGRQFVKALRYFYPLYPFLAVLTALFFSRIISWVSQKRKLFIVSVFIFMLLILIYPVSFISIYSRPHTRVQASSWIYQNIPSGSNLSGEHWDDFLPVSLSQPGMLRERYNSIEFPLYNEDNEDKWRLMDERLRRTDYIILTSNRLYGSIMTVPEKYPLTYNFYRSLFDGSLGFNKIAEFTSRPNIPFPKSISICLTPPLSRYGNIAVKDQRCLLPGISFNDDYSDETFTVYDHPKVLIFQKVKPVDYFYYLYRSVISAVPVQ</sequence>
<evidence type="ECO:0000256" key="2">
    <source>
        <dbReference type="ARBA" id="ARBA00022475"/>
    </source>
</evidence>
<dbReference type="GO" id="GO:0009103">
    <property type="term" value="P:lipopolysaccharide biosynthetic process"/>
    <property type="evidence" value="ECO:0007669"/>
    <property type="project" value="UniProtKB-ARBA"/>
</dbReference>
<evidence type="ECO:0000259" key="9">
    <source>
        <dbReference type="Pfam" id="PF02366"/>
    </source>
</evidence>
<evidence type="ECO:0000256" key="8">
    <source>
        <dbReference type="SAM" id="Phobius"/>
    </source>
</evidence>
<feature type="domain" description="ArnT-like N-terminal" evidence="9">
    <location>
        <begin position="101"/>
        <end position="232"/>
    </location>
</feature>
<name>A0A1F5Z403_9BACT</name>
<gene>
    <name evidence="10" type="ORF">A2777_04905</name>
</gene>
<evidence type="ECO:0000256" key="6">
    <source>
        <dbReference type="ARBA" id="ARBA00022989"/>
    </source>
</evidence>
<feature type="transmembrane region" description="Helical" evidence="8">
    <location>
        <begin position="182"/>
        <end position="199"/>
    </location>
</feature>
<feature type="transmembrane region" description="Helical" evidence="8">
    <location>
        <begin position="205"/>
        <end position="223"/>
    </location>
</feature>
<keyword evidence="4" id="KW-0808">Transferase</keyword>
<dbReference type="InterPro" id="IPR003342">
    <property type="entry name" value="ArnT-like_N"/>
</dbReference>
<feature type="transmembrane region" description="Helical" evidence="8">
    <location>
        <begin position="345"/>
        <end position="363"/>
    </location>
</feature>
<dbReference type="PANTHER" id="PTHR33908:SF11">
    <property type="entry name" value="MEMBRANE PROTEIN"/>
    <property type="match status" value="1"/>
</dbReference>
<evidence type="ECO:0000256" key="1">
    <source>
        <dbReference type="ARBA" id="ARBA00004651"/>
    </source>
</evidence>
<dbReference type="GO" id="GO:0016763">
    <property type="term" value="F:pentosyltransferase activity"/>
    <property type="evidence" value="ECO:0007669"/>
    <property type="project" value="TreeGrafter"/>
</dbReference>
<organism evidence="10 11">
    <name type="scientific">Candidatus Gottesmanbacteria bacterium RIFCSPHIGHO2_01_FULL_40_15</name>
    <dbReference type="NCBI Taxonomy" id="1798376"/>
    <lineage>
        <taxon>Bacteria</taxon>
        <taxon>Candidatus Gottesmaniibacteriota</taxon>
    </lineage>
</organism>
<comment type="caution">
    <text evidence="10">The sequence shown here is derived from an EMBL/GenBank/DDBJ whole genome shotgun (WGS) entry which is preliminary data.</text>
</comment>
<dbReference type="GO" id="GO:0006493">
    <property type="term" value="P:protein O-linked glycosylation"/>
    <property type="evidence" value="ECO:0007669"/>
    <property type="project" value="InterPro"/>
</dbReference>
<feature type="transmembrane region" description="Helical" evidence="8">
    <location>
        <begin position="158"/>
        <end position="175"/>
    </location>
</feature>
<feature type="transmembrane region" description="Helical" evidence="8">
    <location>
        <begin position="401"/>
        <end position="424"/>
    </location>
</feature>